<feature type="region of interest" description="Disordered" evidence="1">
    <location>
        <begin position="156"/>
        <end position="191"/>
    </location>
</feature>
<feature type="chain" id="PRO_5002310877" description="Secreted protein" evidence="2">
    <location>
        <begin position="32"/>
        <end position="191"/>
    </location>
</feature>
<organism evidence="3 4">
    <name type="scientific">Komagataeibacter xylinus NBRC 13693</name>
    <dbReference type="NCBI Taxonomy" id="1234668"/>
    <lineage>
        <taxon>Bacteria</taxon>
        <taxon>Pseudomonadati</taxon>
        <taxon>Pseudomonadota</taxon>
        <taxon>Alphaproteobacteria</taxon>
        <taxon>Acetobacterales</taxon>
        <taxon>Acetobacteraceae</taxon>
        <taxon>Komagataeibacter</taxon>
    </lineage>
</organism>
<evidence type="ECO:0008006" key="5">
    <source>
        <dbReference type="Google" id="ProtNLM"/>
    </source>
</evidence>
<feature type="compositionally biased region" description="Low complexity" evidence="1">
    <location>
        <begin position="173"/>
        <end position="185"/>
    </location>
</feature>
<evidence type="ECO:0000313" key="4">
    <source>
        <dbReference type="Proteomes" id="UP000032683"/>
    </source>
</evidence>
<name>A0A0D6QBE9_KOMXY</name>
<protein>
    <recommendedName>
        <fullName evidence="5">Secreted protein</fullName>
    </recommendedName>
</protein>
<dbReference type="RefSeq" id="WP_187294215.1">
    <property type="nucleotide sequence ID" value="NZ_BANJ01000057.1"/>
</dbReference>
<dbReference type="Proteomes" id="UP000032683">
    <property type="component" value="Unassembled WGS sequence"/>
</dbReference>
<evidence type="ECO:0000256" key="2">
    <source>
        <dbReference type="SAM" id="SignalP"/>
    </source>
</evidence>
<accession>A0A0D6QBE9</accession>
<gene>
    <name evidence="3" type="ORF">Gxy13693_057_003</name>
</gene>
<evidence type="ECO:0000313" key="3">
    <source>
        <dbReference type="EMBL" id="GAO00730.1"/>
    </source>
</evidence>
<sequence length="191" mass="19838">MPISGSIKKGALCALATILIGGSLATQPTQAETLTVVDARGRPVGVLVPRQVQAPPAFDAIDQMMDREFAAMEARQRHMMQLIDQTLSTPAIAMPTPALDTRDGHGQGSVYQSVTTISWGSNGTPCSQTVTSTSNGHAAPVVQVATRGDAACAAKMSATTNRQAPAPRTQDLTPAVDTAAPATDRATSRPF</sequence>
<keyword evidence="2" id="KW-0732">Signal</keyword>
<evidence type="ECO:0000256" key="1">
    <source>
        <dbReference type="SAM" id="MobiDB-lite"/>
    </source>
</evidence>
<proteinExistence type="predicted"/>
<dbReference type="AlphaFoldDB" id="A0A0D6QBE9"/>
<comment type="caution">
    <text evidence="3">The sequence shown here is derived from an EMBL/GenBank/DDBJ whole genome shotgun (WGS) entry which is preliminary data.</text>
</comment>
<feature type="signal peptide" evidence="2">
    <location>
        <begin position="1"/>
        <end position="31"/>
    </location>
</feature>
<dbReference type="EMBL" id="BANJ01000057">
    <property type="protein sequence ID" value="GAO00730.1"/>
    <property type="molecule type" value="Genomic_DNA"/>
</dbReference>
<reference evidence="3 4" key="1">
    <citation type="submission" date="2012-11" db="EMBL/GenBank/DDBJ databases">
        <title>Whole genome sequence of Gluconacetobacter xylinus NBRC 13693.</title>
        <authorList>
            <person name="Azuma Y."/>
            <person name="Higashiura N."/>
            <person name="Hirakawa H."/>
            <person name="Matsushita K."/>
        </authorList>
    </citation>
    <scope>NUCLEOTIDE SEQUENCE [LARGE SCALE GENOMIC DNA]</scope>
    <source>
        <strain evidence="3 4">NBRC 13693</strain>
    </source>
</reference>